<sequence length="953" mass="109732">MKDYARISKEEALSTAEDFFALKAKGLSIVQKLSGGLWTDYNSHDPGITILEQLCYGLTDIAFRNNFPIEDLLAEAPLGKIDWKKNSFHAPSKIFSSHPVTLLDFRKLIIDSFEEIQNVWVIPTTPLSREAKLSGLYKIEIMPSLAFQKALTKSPQILDVVKTKVSSFLDSIRNIGEFFEEPVVLKPSPFVLEAKIDIGEERDPNMVFSELLYSIEKYLYQPVAYSSMEELLAENKTLEEIFTGPRLKGGFIKNSELRPRAATLYTESFQRIFSKINGVKKIVNLVFDRNPEVTFLRVKENCYANLTTGLRNPQSIYNTISLYINGNKQSINREIVDQMVLELWSKNFRQYQFDQFKESYLETKLKGRFRALEEYTSIQHHFPIIYGIGVEGLSSKNTSERKAKARQLQGYLLLMEQLMANALMQLANFPELIDPKAAISNPTYFSQKVDSIVNFKSLERELTEKDHLFHKTALDHYSGETEEGKLDRKNRFLDHFLARFGENLDPLPFSLAKKLNLLTSEQELQEVLIKSKANLLSKIDDFNYYRNKGQNLSSSGMSALSGLEQVLYAKTGMNFSSDYLSKQIPVNIETPQVLEVNSSRLENDEKLYQSYRSFSTEEWDKILMPSDASSLTFNKISIKSLFANPLEHNSYLISKSKSLLGNWEVLFQKKHNSWECIWSGSDREDALNRLGATLQHIRNLNKACEGFYLVDHILLGEFLSGSEFGFHLEDSKGQISFSSGYVKSEQERDDLIQDFYTSALVRSNYSVDGNQFKISNEHSRVLASCQIYDLKGRRRGFDELIAETKITVLLMAGTADQQSYFALQQVENIRLKGTLDSKGVVQQVKVVLNRKLASGLIIGEDFFNLRSTLVLPDWPARFQEKHFRYYFEELVKQRVPTHIKLTIHWKNFNDFQKFETVYFKWKNKQHLKSTTDEVRKAELSIYQIIREWEGKAP</sequence>
<dbReference type="Proteomes" id="UP000198790">
    <property type="component" value="Unassembled WGS sequence"/>
</dbReference>
<keyword evidence="2" id="KW-1185">Reference proteome</keyword>
<gene>
    <name evidence="1" type="ORF">SAMN04489723_11752</name>
</gene>
<evidence type="ECO:0000313" key="1">
    <source>
        <dbReference type="EMBL" id="SFB53449.1"/>
    </source>
</evidence>
<evidence type="ECO:0000313" key="2">
    <source>
        <dbReference type="Proteomes" id="UP000198790"/>
    </source>
</evidence>
<dbReference type="RefSeq" id="WP_092900000.1">
    <property type="nucleotide sequence ID" value="NZ_FOKK01000017.1"/>
</dbReference>
<dbReference type="AlphaFoldDB" id="A0A1I1BSP3"/>
<dbReference type="OrthoDB" id="8263000at2"/>
<proteinExistence type="predicted"/>
<name>A0A1I1BSP3_9BACT</name>
<dbReference type="EMBL" id="FOKK01000017">
    <property type="protein sequence ID" value="SFB53449.1"/>
    <property type="molecule type" value="Genomic_DNA"/>
</dbReference>
<accession>A0A1I1BSP3</accession>
<reference evidence="1 2" key="1">
    <citation type="submission" date="2016-10" db="EMBL/GenBank/DDBJ databases">
        <authorList>
            <person name="de Groot N.N."/>
        </authorList>
    </citation>
    <scope>NUCLEOTIDE SEQUENCE [LARGE SCALE GENOMIC DNA]</scope>
    <source>
        <strain evidence="1 2">DSM 23399</strain>
    </source>
</reference>
<protein>
    <submittedName>
        <fullName evidence="1">Uncharacterized protein</fullName>
    </submittedName>
</protein>
<organism evidence="1 2">
    <name type="scientific">Algoriphagus aquimarinus</name>
    <dbReference type="NCBI Taxonomy" id="237018"/>
    <lineage>
        <taxon>Bacteria</taxon>
        <taxon>Pseudomonadati</taxon>
        <taxon>Bacteroidota</taxon>
        <taxon>Cytophagia</taxon>
        <taxon>Cytophagales</taxon>
        <taxon>Cyclobacteriaceae</taxon>
        <taxon>Algoriphagus</taxon>
    </lineage>
</organism>
<dbReference type="STRING" id="237018.SAMN04489723_11752"/>